<keyword evidence="1" id="KW-0862">Zinc</keyword>
<evidence type="ECO:0000313" key="5">
    <source>
        <dbReference type="Proteomes" id="UP000436088"/>
    </source>
</evidence>
<dbReference type="OrthoDB" id="1933825at2759"/>
<dbReference type="EMBL" id="VEPZ02001044">
    <property type="protein sequence ID" value="KAE8698586.1"/>
    <property type="molecule type" value="Genomic_DNA"/>
</dbReference>
<feature type="domain" description="C2H2-type" evidence="3">
    <location>
        <begin position="73"/>
        <end position="100"/>
    </location>
</feature>
<organism evidence="4 5">
    <name type="scientific">Hibiscus syriacus</name>
    <name type="common">Rose of Sharon</name>
    <dbReference type="NCBI Taxonomy" id="106335"/>
    <lineage>
        <taxon>Eukaryota</taxon>
        <taxon>Viridiplantae</taxon>
        <taxon>Streptophyta</taxon>
        <taxon>Embryophyta</taxon>
        <taxon>Tracheophyta</taxon>
        <taxon>Spermatophyta</taxon>
        <taxon>Magnoliopsida</taxon>
        <taxon>eudicotyledons</taxon>
        <taxon>Gunneridae</taxon>
        <taxon>Pentapetalae</taxon>
        <taxon>rosids</taxon>
        <taxon>malvids</taxon>
        <taxon>Malvales</taxon>
        <taxon>Malvaceae</taxon>
        <taxon>Malvoideae</taxon>
        <taxon>Hibiscus</taxon>
    </lineage>
</organism>
<evidence type="ECO:0000256" key="2">
    <source>
        <dbReference type="SAM" id="MobiDB-lite"/>
    </source>
</evidence>
<reference evidence="4" key="1">
    <citation type="submission" date="2019-09" db="EMBL/GenBank/DDBJ databases">
        <title>Draft genome information of white flower Hibiscus syriacus.</title>
        <authorList>
            <person name="Kim Y.-M."/>
        </authorList>
    </citation>
    <scope>NUCLEOTIDE SEQUENCE [LARGE SCALE GENOMIC DNA]</scope>
    <source>
        <strain evidence="4">YM2019G1</strain>
    </source>
</reference>
<dbReference type="InterPro" id="IPR013087">
    <property type="entry name" value="Znf_C2H2_type"/>
</dbReference>
<proteinExistence type="predicted"/>
<keyword evidence="1" id="KW-0479">Metal-binding</keyword>
<dbReference type="PROSITE" id="PS50157">
    <property type="entry name" value="ZINC_FINGER_C2H2_2"/>
    <property type="match status" value="1"/>
</dbReference>
<dbReference type="GO" id="GO:0008270">
    <property type="term" value="F:zinc ion binding"/>
    <property type="evidence" value="ECO:0007669"/>
    <property type="project" value="UniProtKB-KW"/>
</dbReference>
<name>A0A6A3A407_HIBSY</name>
<dbReference type="Proteomes" id="UP000436088">
    <property type="component" value="Unassembled WGS sequence"/>
</dbReference>
<sequence>MVFQREAAAETESRSTTQQGELRVNEDSNNEAIEEENPGEWLNLTLGGNLIPAPGDSESALDPPLRRVPSKVFSCNFCKRKFYSSQALGGHQNAHKRERGAARRYHSQRMMAMMSLPTSSQMVRSLDVQPHSLVHKSTRDAATASVARFIDTYSVQFTVDDGTDFMWPGSFRLDPRPPEPLSEPSKLDLNLRL</sequence>
<comment type="caution">
    <text evidence="4">The sequence shown here is derived from an EMBL/GenBank/DDBJ whole genome shotgun (WGS) entry which is preliminary data.</text>
</comment>
<dbReference type="Gene3D" id="3.30.160.60">
    <property type="entry name" value="Classic Zinc Finger"/>
    <property type="match status" value="1"/>
</dbReference>
<dbReference type="InterPro" id="IPR053266">
    <property type="entry name" value="Zinc_finger_protein_7"/>
</dbReference>
<accession>A0A6A3A407</accession>
<dbReference type="AlphaFoldDB" id="A0A6A3A407"/>
<keyword evidence="5" id="KW-1185">Reference proteome</keyword>
<dbReference type="PANTHER" id="PTHR47593:SF8">
    <property type="entry name" value="OS12G0581900 PROTEIN"/>
    <property type="match status" value="1"/>
</dbReference>
<dbReference type="PROSITE" id="PS00028">
    <property type="entry name" value="ZINC_FINGER_C2H2_1"/>
    <property type="match status" value="1"/>
</dbReference>
<dbReference type="InterPro" id="IPR036236">
    <property type="entry name" value="Znf_C2H2_sf"/>
</dbReference>
<keyword evidence="1" id="KW-0863">Zinc-finger</keyword>
<feature type="region of interest" description="Disordered" evidence="2">
    <location>
        <begin position="1"/>
        <end position="38"/>
    </location>
</feature>
<evidence type="ECO:0000313" key="4">
    <source>
        <dbReference type="EMBL" id="KAE8698586.1"/>
    </source>
</evidence>
<feature type="region of interest" description="Disordered" evidence="2">
    <location>
        <begin position="171"/>
        <end position="193"/>
    </location>
</feature>
<dbReference type="SUPFAM" id="SSF57667">
    <property type="entry name" value="beta-beta-alpha zinc fingers"/>
    <property type="match status" value="1"/>
</dbReference>
<gene>
    <name evidence="4" type="ORF">F3Y22_tig00110597pilonHSYRG00456</name>
</gene>
<dbReference type="PANTHER" id="PTHR47593">
    <property type="entry name" value="ZINC FINGER PROTEIN 4-LIKE"/>
    <property type="match status" value="1"/>
</dbReference>
<protein>
    <submittedName>
        <fullName evidence="4">TIP41-like family protein</fullName>
    </submittedName>
</protein>
<evidence type="ECO:0000256" key="1">
    <source>
        <dbReference type="PROSITE-ProRule" id="PRU00042"/>
    </source>
</evidence>
<feature type="compositionally biased region" description="Acidic residues" evidence="2">
    <location>
        <begin position="28"/>
        <end position="38"/>
    </location>
</feature>
<evidence type="ECO:0000259" key="3">
    <source>
        <dbReference type="PROSITE" id="PS50157"/>
    </source>
</evidence>